<dbReference type="GeneID" id="7844921"/>
<proteinExistence type="predicted"/>
<name>I7M9A9_TETTS</name>
<feature type="region of interest" description="Disordered" evidence="2">
    <location>
        <begin position="52"/>
        <end position="80"/>
    </location>
</feature>
<evidence type="ECO:0000256" key="1">
    <source>
        <dbReference type="SAM" id="Coils"/>
    </source>
</evidence>
<dbReference type="eggNOG" id="ENOG502T1WG">
    <property type="taxonomic scope" value="Eukaryota"/>
</dbReference>
<sequence>MSQDKGKSEDSSQKNKDVKLPSIIDQQLIATLLQNINQNASLNNELANLNQQQDEEFDENESNHNNKDKSQEEENDDQDNNLSQMTRQKQFFDAVLQQYQLIQQQQLQSHEQTQKQINQRMEEEDDDEENYQEDEEENNQNEGQIEENNNLDGKKQEELKLKMLGNKKQGEPDEDQQNQLLQLLMNLNPSNNALAQLQQSVQNSNNINRNNNQLEKNMNKTNQQIDNQDENENEENYEGDNNQQPINISKFDQLELTRLLQAQYDQLHAGEGDEELEQQISGFQAEQNNKKFMKRYGEMTNQMGMQRNLMQPEEDEGEGEEEEEEEAKQALHNQYLEKQCKAYLTMQQQQQDLMINEIKNLEQYLSANNLTQEQRSFAEQKQQILILKLKQLQQHLQEIAINPNLVLEQIQFQQMQKQGFIEQDNLIDQQKKEFLLRNNAFIRGSEQIGRSLQQAQDQEQAQHQMQYQQYIQQQDKMQQNNNYQNHPLVNFFNSYSLFINDTANIQLDQEVVLNKLIENAKKCKPPSNADERVNQLWNYLTDLDKKQIEDFEQQLKSLPEQNIYECIQTIEKLHIKLLVEYNIEVARGKQLGIIKQ</sequence>
<evidence type="ECO:0000313" key="3">
    <source>
        <dbReference type="EMBL" id="EAS01239.2"/>
    </source>
</evidence>
<dbReference type="RefSeq" id="XP_001021484.2">
    <property type="nucleotide sequence ID" value="XM_001021484.2"/>
</dbReference>
<feature type="compositionally biased region" description="Basic and acidic residues" evidence="2">
    <location>
        <begin position="61"/>
        <end position="72"/>
    </location>
</feature>
<dbReference type="AlphaFoldDB" id="I7M9A9"/>
<dbReference type="InParanoid" id="I7M9A9"/>
<feature type="coiled-coil region" evidence="1">
    <location>
        <begin position="197"/>
        <end position="231"/>
    </location>
</feature>
<feature type="region of interest" description="Disordered" evidence="2">
    <location>
        <begin position="112"/>
        <end position="153"/>
    </location>
</feature>
<organism evidence="3 4">
    <name type="scientific">Tetrahymena thermophila (strain SB210)</name>
    <dbReference type="NCBI Taxonomy" id="312017"/>
    <lineage>
        <taxon>Eukaryota</taxon>
        <taxon>Sar</taxon>
        <taxon>Alveolata</taxon>
        <taxon>Ciliophora</taxon>
        <taxon>Intramacronucleata</taxon>
        <taxon>Oligohymenophorea</taxon>
        <taxon>Hymenostomatida</taxon>
        <taxon>Tetrahymenina</taxon>
        <taxon>Tetrahymenidae</taxon>
        <taxon>Tetrahymena</taxon>
    </lineage>
</organism>
<protein>
    <submittedName>
        <fullName evidence="3">Uncharacterized protein</fullName>
    </submittedName>
</protein>
<keyword evidence="4" id="KW-1185">Reference proteome</keyword>
<reference evidence="3" key="1">
    <citation type="submission" date="2008-09" db="EMBL/GenBank/DDBJ databases">
        <authorList>
            <person name="Eisen J.A."/>
            <person name="Wu M."/>
            <person name="Wu D."/>
            <person name="Nierman W.C."/>
            <person name="Orias E."/>
            <person name="Delcher A.L."/>
            <person name="Salzberg S.L."/>
        </authorList>
    </citation>
    <scope>NUCLEOTIDE SEQUENCE</scope>
    <source>
        <strain evidence="3">SB210</strain>
    </source>
</reference>
<feature type="region of interest" description="Disordered" evidence="2">
    <location>
        <begin position="307"/>
        <end position="329"/>
    </location>
</feature>
<gene>
    <name evidence="3" type="ORF">TTHERM_00147500</name>
</gene>
<feature type="compositionally biased region" description="Basic and acidic residues" evidence="2">
    <location>
        <begin position="1"/>
        <end position="19"/>
    </location>
</feature>
<evidence type="ECO:0000313" key="4">
    <source>
        <dbReference type="Proteomes" id="UP000009168"/>
    </source>
</evidence>
<feature type="region of interest" description="Disordered" evidence="2">
    <location>
        <begin position="1"/>
        <end position="21"/>
    </location>
</feature>
<feature type="compositionally biased region" description="Acidic residues" evidence="2">
    <location>
        <begin position="122"/>
        <end position="139"/>
    </location>
</feature>
<feature type="compositionally biased region" description="Low complexity" evidence="2">
    <location>
        <begin position="140"/>
        <end position="150"/>
    </location>
</feature>
<keyword evidence="1" id="KW-0175">Coiled coil</keyword>
<dbReference type="EMBL" id="GG662603">
    <property type="protein sequence ID" value="EAS01239.2"/>
    <property type="molecule type" value="Genomic_DNA"/>
</dbReference>
<reference evidence="3" key="2">
    <citation type="submission" date="2014-02" db="EMBL/GenBank/DDBJ databases">
        <title>Annotation update of Tetrahymena thermophila SB210.</title>
        <authorList>
            <person name="Bidwell S."/>
            <person name="Michalis H.M."/>
            <person name="Zafar N."/>
            <person name="Joardar V."/>
            <person name="Miao W."/>
            <person name="Russ C."/>
            <person name="Eisen J."/>
            <person name="Wu M."/>
            <person name="Wu D."/>
            <person name="Nierman W."/>
            <person name="Orias E."/>
            <person name="Delcher A."/>
            <person name="Salzberg S."/>
            <person name="Coyne R."/>
        </authorList>
    </citation>
    <scope>NUCLEOTIDE SEQUENCE</scope>
    <source>
        <strain evidence="3">SB210</strain>
    </source>
</reference>
<dbReference type="KEGG" id="tet:TTHERM_00147500"/>
<dbReference type="STRING" id="312017.I7M9A9"/>
<accession>I7M9A9</accession>
<dbReference type="Proteomes" id="UP000009168">
    <property type="component" value="Unassembled WGS sequence"/>
</dbReference>
<evidence type="ECO:0000256" key="2">
    <source>
        <dbReference type="SAM" id="MobiDB-lite"/>
    </source>
</evidence>
<feature type="compositionally biased region" description="Acidic residues" evidence="2">
    <location>
        <begin position="312"/>
        <end position="326"/>
    </location>
</feature>
<dbReference type="OrthoDB" id="299675at2759"/>